<comment type="caution">
    <text evidence="2">The sequence shown here is derived from an EMBL/GenBank/DDBJ whole genome shotgun (WGS) entry which is preliminary data.</text>
</comment>
<evidence type="ECO:0000313" key="3">
    <source>
        <dbReference type="Proteomes" id="UP000299102"/>
    </source>
</evidence>
<evidence type="ECO:0000313" key="2">
    <source>
        <dbReference type="EMBL" id="GBO99424.1"/>
    </source>
</evidence>
<feature type="region of interest" description="Disordered" evidence="1">
    <location>
        <begin position="1"/>
        <end position="26"/>
    </location>
</feature>
<accession>A0A4C1SBD7</accession>
<organism evidence="2 3">
    <name type="scientific">Eumeta variegata</name>
    <name type="common">Bagworm moth</name>
    <name type="synonym">Eumeta japonica</name>
    <dbReference type="NCBI Taxonomy" id="151549"/>
    <lineage>
        <taxon>Eukaryota</taxon>
        <taxon>Metazoa</taxon>
        <taxon>Ecdysozoa</taxon>
        <taxon>Arthropoda</taxon>
        <taxon>Hexapoda</taxon>
        <taxon>Insecta</taxon>
        <taxon>Pterygota</taxon>
        <taxon>Neoptera</taxon>
        <taxon>Endopterygota</taxon>
        <taxon>Lepidoptera</taxon>
        <taxon>Glossata</taxon>
        <taxon>Ditrysia</taxon>
        <taxon>Tineoidea</taxon>
        <taxon>Psychidae</taxon>
        <taxon>Oiketicinae</taxon>
        <taxon>Eumeta</taxon>
    </lineage>
</organism>
<protein>
    <submittedName>
        <fullName evidence="2">Uncharacterized protein</fullName>
    </submittedName>
</protein>
<sequence>MRTGASAGRTPSNKKHSTYENSSFCDPKSLSEAPCVFSNCSPRKTMFFHRRHNVCDYNQATKRPQRIAAVWSAKTSLAQFQGMAVK</sequence>
<reference evidence="2 3" key="1">
    <citation type="journal article" date="2019" name="Commun. Biol.">
        <title>The bagworm genome reveals a unique fibroin gene that provides high tensile strength.</title>
        <authorList>
            <person name="Kono N."/>
            <person name="Nakamura H."/>
            <person name="Ohtoshi R."/>
            <person name="Tomita M."/>
            <person name="Numata K."/>
            <person name="Arakawa K."/>
        </authorList>
    </citation>
    <scope>NUCLEOTIDE SEQUENCE [LARGE SCALE GENOMIC DNA]</scope>
</reference>
<dbReference type="Proteomes" id="UP000299102">
    <property type="component" value="Unassembled WGS sequence"/>
</dbReference>
<name>A0A4C1SBD7_EUMVA</name>
<dbReference type="AlphaFoldDB" id="A0A4C1SBD7"/>
<gene>
    <name evidence="2" type="ORF">EVAR_629_1</name>
</gene>
<evidence type="ECO:0000256" key="1">
    <source>
        <dbReference type="SAM" id="MobiDB-lite"/>
    </source>
</evidence>
<keyword evidence="3" id="KW-1185">Reference proteome</keyword>
<proteinExistence type="predicted"/>
<dbReference type="EMBL" id="BGZK01000003">
    <property type="protein sequence ID" value="GBO99424.1"/>
    <property type="molecule type" value="Genomic_DNA"/>
</dbReference>